<comment type="similarity">
    <text evidence="1">Belongs to the short-chain dehydrogenases/reductases (SDR) family.</text>
</comment>
<proteinExistence type="inferred from homology"/>
<dbReference type="Pfam" id="PF13561">
    <property type="entry name" value="adh_short_C2"/>
    <property type="match status" value="1"/>
</dbReference>
<evidence type="ECO:0000256" key="3">
    <source>
        <dbReference type="ARBA" id="ARBA00051383"/>
    </source>
</evidence>
<evidence type="ECO:0000256" key="1">
    <source>
        <dbReference type="ARBA" id="ARBA00006484"/>
    </source>
</evidence>
<dbReference type="GO" id="GO:0016491">
    <property type="term" value="F:oxidoreductase activity"/>
    <property type="evidence" value="ECO:0007669"/>
    <property type="project" value="UniProtKB-KW"/>
</dbReference>
<dbReference type="SUPFAM" id="SSF51735">
    <property type="entry name" value="NAD(P)-binding Rossmann-fold domains"/>
    <property type="match status" value="1"/>
</dbReference>
<dbReference type="RefSeq" id="WP_212610027.1">
    <property type="nucleotide sequence ID" value="NZ_CP073910.1"/>
</dbReference>
<keyword evidence="2" id="KW-0560">Oxidoreductase</keyword>
<dbReference type="PRINTS" id="PR00081">
    <property type="entry name" value="GDHRDH"/>
</dbReference>
<sequence>MDFSNKVAIVTGAGGGIGEAYAKSIAALGAAVAIADINEAGAQRVAGEIKASGGKAFSVKVDVSKEESCKAMADAVVAEFGGIDFLVNNAAIYGGMEMHSLMDVPYAYWQKFMSVNMDGCLLVTRAVAPHMEKRGGGSIVNQSSSAAWLPRAGYYGIAKLALNGITQNLAMELGPKKIRVNGIAPGPTDTEATRTSTSEGLVDSIVASLALARMGEVKDMADACNFLLSDEASWITGQILCVDGGFIMRP</sequence>
<evidence type="ECO:0000313" key="4">
    <source>
        <dbReference type="EMBL" id="QUT06718.1"/>
    </source>
</evidence>
<keyword evidence="5" id="KW-1185">Reference proteome</keyword>
<evidence type="ECO:0000256" key="2">
    <source>
        <dbReference type="ARBA" id="ARBA00023002"/>
    </source>
</evidence>
<organism evidence="4 5">
    <name type="scientific">Sphingobium phenoxybenzoativorans</name>
    <dbReference type="NCBI Taxonomy" id="1592790"/>
    <lineage>
        <taxon>Bacteria</taxon>
        <taxon>Pseudomonadati</taxon>
        <taxon>Pseudomonadota</taxon>
        <taxon>Alphaproteobacteria</taxon>
        <taxon>Sphingomonadales</taxon>
        <taxon>Sphingomonadaceae</taxon>
        <taxon>Sphingobium</taxon>
    </lineage>
</organism>
<dbReference type="InterPro" id="IPR002347">
    <property type="entry name" value="SDR_fam"/>
</dbReference>
<dbReference type="NCBIfam" id="NF005559">
    <property type="entry name" value="PRK07231.1"/>
    <property type="match status" value="1"/>
</dbReference>
<dbReference type="NCBIfam" id="NF005853">
    <property type="entry name" value="PRK07774.1"/>
    <property type="match status" value="1"/>
</dbReference>
<dbReference type="EMBL" id="CP073910">
    <property type="protein sequence ID" value="QUT06718.1"/>
    <property type="molecule type" value="Genomic_DNA"/>
</dbReference>
<dbReference type="AlphaFoldDB" id="A0A975Q2R7"/>
<evidence type="ECO:0000313" key="5">
    <source>
        <dbReference type="Proteomes" id="UP000681425"/>
    </source>
</evidence>
<name>A0A975Q2R7_9SPHN</name>
<accession>A0A975Q2R7</accession>
<reference evidence="4" key="1">
    <citation type="submission" date="2021-04" db="EMBL/GenBank/DDBJ databases">
        <title>Isolation of p-tert-butylphenol degrading bacteria Sphingobium phenoxybenzoativorans Tas13 from active sludge.</title>
        <authorList>
            <person name="Li Y."/>
        </authorList>
    </citation>
    <scope>NUCLEOTIDE SEQUENCE</scope>
    <source>
        <strain evidence="4">Tas13</strain>
    </source>
</reference>
<dbReference type="PANTHER" id="PTHR43639:SF1">
    <property type="entry name" value="SHORT-CHAIN DEHYDROGENASE_REDUCTASE FAMILY PROTEIN"/>
    <property type="match status" value="1"/>
</dbReference>
<dbReference type="KEGG" id="spph:KFK14_04555"/>
<protein>
    <submittedName>
        <fullName evidence="4">SDR family oxidoreductase</fullName>
    </submittedName>
</protein>
<dbReference type="InterPro" id="IPR036291">
    <property type="entry name" value="NAD(P)-bd_dom_sf"/>
</dbReference>
<gene>
    <name evidence="4" type="ORF">KFK14_04555</name>
</gene>
<dbReference type="CDD" id="cd05233">
    <property type="entry name" value="SDR_c"/>
    <property type="match status" value="1"/>
</dbReference>
<dbReference type="Gene3D" id="3.40.50.720">
    <property type="entry name" value="NAD(P)-binding Rossmann-like Domain"/>
    <property type="match status" value="1"/>
</dbReference>
<dbReference type="FunFam" id="3.40.50.720:FF:000084">
    <property type="entry name" value="Short-chain dehydrogenase reductase"/>
    <property type="match status" value="1"/>
</dbReference>
<dbReference type="Proteomes" id="UP000681425">
    <property type="component" value="Chromosome"/>
</dbReference>
<dbReference type="PRINTS" id="PR00080">
    <property type="entry name" value="SDRFAMILY"/>
</dbReference>
<comment type="catalytic activity">
    <reaction evidence="3">
        <text>2,5-dichlorocyclohexa-2,5-dien-1,4-diol + NAD(+) = 2,5-dichlorohydroquinone + NADH + H(+)</text>
        <dbReference type="Rhea" id="RHEA:15741"/>
        <dbReference type="ChEBI" id="CHEBI:15378"/>
        <dbReference type="ChEBI" id="CHEBI:27545"/>
        <dbReference type="ChEBI" id="CHEBI:28975"/>
        <dbReference type="ChEBI" id="CHEBI:57540"/>
        <dbReference type="ChEBI" id="CHEBI:57945"/>
    </reaction>
</comment>
<dbReference type="PANTHER" id="PTHR43639">
    <property type="entry name" value="OXIDOREDUCTASE, SHORT-CHAIN DEHYDROGENASE/REDUCTASE FAMILY (AFU_ORTHOLOGUE AFUA_5G02870)"/>
    <property type="match status" value="1"/>
</dbReference>